<feature type="compositionally biased region" description="Basic and acidic residues" evidence="1">
    <location>
        <begin position="39"/>
        <end position="53"/>
    </location>
</feature>
<gene>
    <name evidence="2" type="ORF">KI387_020810</name>
</gene>
<name>A0AA38LCH1_TAXCH</name>
<proteinExistence type="predicted"/>
<dbReference type="Proteomes" id="UP000824469">
    <property type="component" value="Unassembled WGS sequence"/>
</dbReference>
<accession>A0AA38LCH1</accession>
<organism evidence="2 3">
    <name type="scientific">Taxus chinensis</name>
    <name type="common">Chinese yew</name>
    <name type="synonym">Taxus wallichiana var. chinensis</name>
    <dbReference type="NCBI Taxonomy" id="29808"/>
    <lineage>
        <taxon>Eukaryota</taxon>
        <taxon>Viridiplantae</taxon>
        <taxon>Streptophyta</taxon>
        <taxon>Embryophyta</taxon>
        <taxon>Tracheophyta</taxon>
        <taxon>Spermatophyta</taxon>
        <taxon>Pinopsida</taxon>
        <taxon>Pinidae</taxon>
        <taxon>Conifers II</taxon>
        <taxon>Cupressales</taxon>
        <taxon>Taxaceae</taxon>
        <taxon>Taxus</taxon>
    </lineage>
</organism>
<evidence type="ECO:0000313" key="3">
    <source>
        <dbReference type="Proteomes" id="UP000824469"/>
    </source>
</evidence>
<feature type="non-terminal residue" evidence="2">
    <location>
        <position position="62"/>
    </location>
</feature>
<sequence>MGDRDNEDIGVDLMRQLFTNMVKQEETTNLYLSQLNERLTQDRSDTHVERGENSNRGQLGQR</sequence>
<keyword evidence="3" id="KW-1185">Reference proteome</keyword>
<dbReference type="AlphaFoldDB" id="A0AA38LCH1"/>
<feature type="region of interest" description="Disordered" evidence="1">
    <location>
        <begin position="35"/>
        <end position="62"/>
    </location>
</feature>
<protein>
    <submittedName>
        <fullName evidence="2">Uncharacterized protein</fullName>
    </submittedName>
</protein>
<comment type="caution">
    <text evidence="2">The sequence shown here is derived from an EMBL/GenBank/DDBJ whole genome shotgun (WGS) entry which is preliminary data.</text>
</comment>
<reference evidence="2 3" key="1">
    <citation type="journal article" date="2021" name="Nat. Plants">
        <title>The Taxus genome provides insights into paclitaxel biosynthesis.</title>
        <authorList>
            <person name="Xiong X."/>
            <person name="Gou J."/>
            <person name="Liao Q."/>
            <person name="Li Y."/>
            <person name="Zhou Q."/>
            <person name="Bi G."/>
            <person name="Li C."/>
            <person name="Du R."/>
            <person name="Wang X."/>
            <person name="Sun T."/>
            <person name="Guo L."/>
            <person name="Liang H."/>
            <person name="Lu P."/>
            <person name="Wu Y."/>
            <person name="Zhang Z."/>
            <person name="Ro D.K."/>
            <person name="Shang Y."/>
            <person name="Huang S."/>
            <person name="Yan J."/>
        </authorList>
    </citation>
    <scope>NUCLEOTIDE SEQUENCE [LARGE SCALE GENOMIC DNA]</scope>
    <source>
        <strain evidence="2">Ta-2019</strain>
    </source>
</reference>
<dbReference type="EMBL" id="JAHRHJ020000004">
    <property type="protein sequence ID" value="KAH9319041.1"/>
    <property type="molecule type" value="Genomic_DNA"/>
</dbReference>
<evidence type="ECO:0000256" key="1">
    <source>
        <dbReference type="SAM" id="MobiDB-lite"/>
    </source>
</evidence>
<evidence type="ECO:0000313" key="2">
    <source>
        <dbReference type="EMBL" id="KAH9319041.1"/>
    </source>
</evidence>